<accession>H9UEY8</accession>
<dbReference type="PATRIC" id="fig|771875.3.peg.2062"/>
<name>H9UEY8_FERPD</name>
<dbReference type="RefSeq" id="WP_014452508.1">
    <property type="nucleotide sequence ID" value="NC_017095.1"/>
</dbReference>
<dbReference type="EMBL" id="CP003260">
    <property type="protein sequence ID" value="AFG36081.1"/>
    <property type="molecule type" value="Genomic_DNA"/>
</dbReference>
<dbReference type="AlphaFoldDB" id="H9UEY8"/>
<proteinExistence type="predicted"/>
<sequence length="327" mass="36225">MRITGKTPVNVVMLGVVMFVILTTLISVSAFSEFSFQIIIGIGNVPNISLNDLPDYSVLLYTDEPFAAVYIDGKYAGNTDGFGRIVVKFDAEGYHSVWIVSSNKYVSFDKIVFYVEKQPKIVYVPSTRLGDVTIFSNVYPVSVYSPKGLLYGVVRKDGEKVLAPVGFQELVFSSPGFEDIKQSVNVQYGKESPVWLKFSPVPFNLELIVSEKFSPNGDWTDDECIIKIYSSRPASGSIQIMDSSGIIVYEKPLRINAGTTQLKWDGKGYPDGVYTVKVLLSDGLTTIQKEARTIIDNSVYTYAKEITITVLLLMTGLVTYLILTGKQ</sequence>
<keyword evidence="1" id="KW-0472">Membrane</keyword>
<protein>
    <recommendedName>
        <fullName evidence="4">PEGA domain-containing protein</fullName>
    </recommendedName>
</protein>
<dbReference type="eggNOG" id="ENOG5032X3A">
    <property type="taxonomic scope" value="Bacteria"/>
</dbReference>
<reference evidence="2" key="1">
    <citation type="submission" date="2012-03" db="EMBL/GenBank/DDBJ databases">
        <title>Complete sequence of Fervidobacterium pennivorans DSM 9078.</title>
        <authorList>
            <consortium name="US DOE Joint Genome Institute"/>
            <person name="Lucas S."/>
            <person name="Han J."/>
            <person name="Lapidus A."/>
            <person name="Cheng J.-F."/>
            <person name="Goodwin L."/>
            <person name="Pitluck S."/>
            <person name="Peters L."/>
            <person name="Ovchinnikova G."/>
            <person name="Lu M."/>
            <person name="Detter J.C."/>
            <person name="Han C."/>
            <person name="Tapia R."/>
            <person name="Land M."/>
            <person name="Hauser L."/>
            <person name="Kyrpides N."/>
            <person name="Ivanova N."/>
            <person name="Pagani I."/>
            <person name="Noll K.M."/>
            <person name="Woyke T."/>
        </authorList>
    </citation>
    <scope>NUCLEOTIDE SEQUENCE</scope>
    <source>
        <strain evidence="2">DSM 9078</strain>
    </source>
</reference>
<dbReference type="Proteomes" id="UP000007384">
    <property type="component" value="Chromosome"/>
</dbReference>
<feature type="transmembrane region" description="Helical" evidence="1">
    <location>
        <begin position="12"/>
        <end position="31"/>
    </location>
</feature>
<dbReference type="STRING" id="771875.Ferpe_2034"/>
<feature type="transmembrane region" description="Helical" evidence="1">
    <location>
        <begin position="306"/>
        <end position="323"/>
    </location>
</feature>
<evidence type="ECO:0000256" key="1">
    <source>
        <dbReference type="SAM" id="Phobius"/>
    </source>
</evidence>
<keyword evidence="1" id="KW-1133">Transmembrane helix</keyword>
<organism evidence="2 3">
    <name type="scientific">Fervidobacterium pennivorans (strain DSM 9078 / Ven5)</name>
    <dbReference type="NCBI Taxonomy" id="771875"/>
    <lineage>
        <taxon>Bacteria</taxon>
        <taxon>Thermotogati</taxon>
        <taxon>Thermotogota</taxon>
        <taxon>Thermotogae</taxon>
        <taxon>Thermotogales</taxon>
        <taxon>Fervidobacteriaceae</taxon>
        <taxon>Fervidobacterium</taxon>
    </lineage>
</organism>
<keyword evidence="1" id="KW-0812">Transmembrane</keyword>
<keyword evidence="3" id="KW-1185">Reference proteome</keyword>
<evidence type="ECO:0008006" key="4">
    <source>
        <dbReference type="Google" id="ProtNLM"/>
    </source>
</evidence>
<dbReference type="KEGG" id="fpe:Ferpe_2034"/>
<evidence type="ECO:0000313" key="2">
    <source>
        <dbReference type="EMBL" id="AFG36081.1"/>
    </source>
</evidence>
<dbReference type="HOGENOM" id="CLU_959310_0_0_0"/>
<gene>
    <name evidence="2" type="ordered locus">Ferpe_2034</name>
</gene>
<evidence type="ECO:0000313" key="3">
    <source>
        <dbReference type="Proteomes" id="UP000007384"/>
    </source>
</evidence>